<name>A0ABT0K304_9ACTN</name>
<dbReference type="PANTHER" id="PTHR12418">
    <property type="entry name" value="ACYL-COENZYME A THIOESTERASE THEM4"/>
    <property type="match status" value="1"/>
</dbReference>
<organism evidence="26 27">
    <name type="scientific">Frankia umida</name>
    <dbReference type="NCBI Taxonomy" id="573489"/>
    <lineage>
        <taxon>Bacteria</taxon>
        <taxon>Bacillati</taxon>
        <taxon>Actinomycetota</taxon>
        <taxon>Actinomycetes</taxon>
        <taxon>Frankiales</taxon>
        <taxon>Frankiaceae</taxon>
        <taxon>Frankia</taxon>
    </lineage>
</organism>
<comment type="catalytic activity">
    <reaction evidence="21">
        <text>decanoyl-CoA + H2O = decanoate + CoA + H(+)</text>
        <dbReference type="Rhea" id="RHEA:40059"/>
        <dbReference type="ChEBI" id="CHEBI:15377"/>
        <dbReference type="ChEBI" id="CHEBI:15378"/>
        <dbReference type="ChEBI" id="CHEBI:27689"/>
        <dbReference type="ChEBI" id="CHEBI:57287"/>
        <dbReference type="ChEBI" id="CHEBI:61430"/>
    </reaction>
    <physiologicalReaction direction="left-to-right" evidence="21">
        <dbReference type="Rhea" id="RHEA:40060"/>
    </physiologicalReaction>
</comment>
<evidence type="ECO:0000256" key="10">
    <source>
        <dbReference type="ARBA" id="ARBA00023098"/>
    </source>
</evidence>
<keyword evidence="9" id="KW-0809">Transit peptide</keyword>
<keyword evidence="8" id="KW-0276">Fatty acid metabolism</keyword>
<comment type="catalytic activity">
    <reaction evidence="22">
        <text>dodecanoyl-CoA + H2O = dodecanoate + CoA + H(+)</text>
        <dbReference type="Rhea" id="RHEA:30135"/>
        <dbReference type="ChEBI" id="CHEBI:15377"/>
        <dbReference type="ChEBI" id="CHEBI:15378"/>
        <dbReference type="ChEBI" id="CHEBI:18262"/>
        <dbReference type="ChEBI" id="CHEBI:57287"/>
        <dbReference type="ChEBI" id="CHEBI:57375"/>
    </reaction>
    <physiologicalReaction direction="left-to-right" evidence="22">
        <dbReference type="Rhea" id="RHEA:30136"/>
    </physiologicalReaction>
</comment>
<accession>A0ABT0K304</accession>
<proteinExistence type="inferred from homology"/>
<evidence type="ECO:0000256" key="6">
    <source>
        <dbReference type="ARBA" id="ARBA00022703"/>
    </source>
</evidence>
<comment type="catalytic activity">
    <reaction evidence="13">
        <text>(5Z,8Z,11Z,14Z)-eicosatetraenoyl-CoA + H2O = (5Z,8Z,11Z,14Z)-eicosatetraenoate + CoA + H(+)</text>
        <dbReference type="Rhea" id="RHEA:40151"/>
        <dbReference type="ChEBI" id="CHEBI:15377"/>
        <dbReference type="ChEBI" id="CHEBI:15378"/>
        <dbReference type="ChEBI" id="CHEBI:32395"/>
        <dbReference type="ChEBI" id="CHEBI:57287"/>
        <dbReference type="ChEBI" id="CHEBI:57368"/>
    </reaction>
    <physiologicalReaction direction="left-to-right" evidence="13">
        <dbReference type="Rhea" id="RHEA:40152"/>
    </physiologicalReaction>
</comment>
<dbReference type="EMBL" id="JALKFT010000028">
    <property type="protein sequence ID" value="MCK9878201.1"/>
    <property type="molecule type" value="Genomic_DNA"/>
</dbReference>
<evidence type="ECO:0000259" key="25">
    <source>
        <dbReference type="Pfam" id="PF03061"/>
    </source>
</evidence>
<dbReference type="EC" id="3.1.2.2" evidence="16"/>
<dbReference type="Gene3D" id="3.10.129.10">
    <property type="entry name" value="Hotdog Thioesterase"/>
    <property type="match status" value="1"/>
</dbReference>
<evidence type="ECO:0000313" key="26">
    <source>
        <dbReference type="EMBL" id="MCK9878201.1"/>
    </source>
</evidence>
<dbReference type="PANTHER" id="PTHR12418:SF19">
    <property type="entry name" value="ACYL-COENZYME A THIOESTERASE THEM4"/>
    <property type="match status" value="1"/>
</dbReference>
<feature type="domain" description="Thioesterase" evidence="25">
    <location>
        <begin position="120"/>
        <end position="190"/>
    </location>
</feature>
<comment type="catalytic activity">
    <reaction evidence="20">
        <text>hexadecanoyl-CoA + H2O = hexadecanoate + CoA + H(+)</text>
        <dbReference type="Rhea" id="RHEA:16645"/>
        <dbReference type="ChEBI" id="CHEBI:7896"/>
        <dbReference type="ChEBI" id="CHEBI:15377"/>
        <dbReference type="ChEBI" id="CHEBI:15378"/>
        <dbReference type="ChEBI" id="CHEBI:57287"/>
        <dbReference type="ChEBI" id="CHEBI:57379"/>
        <dbReference type="EC" id="3.1.2.2"/>
    </reaction>
    <physiologicalReaction direction="left-to-right" evidence="20">
        <dbReference type="Rhea" id="RHEA:16646"/>
    </physiologicalReaction>
</comment>
<evidence type="ECO:0000256" key="9">
    <source>
        <dbReference type="ARBA" id="ARBA00022946"/>
    </source>
</evidence>
<comment type="catalytic activity">
    <reaction evidence="23">
        <text>tetradecanoyl-CoA + H2O = tetradecanoate + CoA + H(+)</text>
        <dbReference type="Rhea" id="RHEA:40119"/>
        <dbReference type="ChEBI" id="CHEBI:15377"/>
        <dbReference type="ChEBI" id="CHEBI:15378"/>
        <dbReference type="ChEBI" id="CHEBI:30807"/>
        <dbReference type="ChEBI" id="CHEBI:57287"/>
        <dbReference type="ChEBI" id="CHEBI:57385"/>
    </reaction>
    <physiologicalReaction direction="left-to-right" evidence="23">
        <dbReference type="Rhea" id="RHEA:40120"/>
    </physiologicalReaction>
</comment>
<keyword evidence="11" id="KW-0472">Membrane</keyword>
<dbReference type="InterPro" id="IPR029069">
    <property type="entry name" value="HotDog_dom_sf"/>
</dbReference>
<protein>
    <recommendedName>
        <fullName evidence="17">Acyl-coenzyme A thioesterase THEM4</fullName>
        <ecNumber evidence="16">3.1.2.2</ecNumber>
    </recommendedName>
    <alternativeName>
        <fullName evidence="18">Thioesterase superfamily member 4</fullName>
    </alternativeName>
</protein>
<dbReference type="InterPro" id="IPR052365">
    <property type="entry name" value="THEM4/THEM5_acyl-CoA_thioest"/>
</dbReference>
<evidence type="ECO:0000256" key="7">
    <source>
        <dbReference type="ARBA" id="ARBA00022801"/>
    </source>
</evidence>
<feature type="region of interest" description="Disordered" evidence="24">
    <location>
        <begin position="1"/>
        <end position="26"/>
    </location>
</feature>
<evidence type="ECO:0000256" key="22">
    <source>
        <dbReference type="ARBA" id="ARBA00048074"/>
    </source>
</evidence>
<evidence type="ECO:0000256" key="23">
    <source>
        <dbReference type="ARBA" id="ARBA00048180"/>
    </source>
</evidence>
<keyword evidence="12" id="KW-0966">Cell projection</keyword>
<evidence type="ECO:0000256" key="8">
    <source>
        <dbReference type="ARBA" id="ARBA00022832"/>
    </source>
</evidence>
<dbReference type="RefSeq" id="WP_248826330.1">
    <property type="nucleotide sequence ID" value="NZ_JALKFT010000028.1"/>
</dbReference>
<evidence type="ECO:0000256" key="21">
    <source>
        <dbReference type="ARBA" id="ARBA00047969"/>
    </source>
</evidence>
<comment type="catalytic activity">
    <reaction evidence="14">
        <text>(9Z)-octadecenoyl-CoA + H2O = (9Z)-octadecenoate + CoA + H(+)</text>
        <dbReference type="Rhea" id="RHEA:40139"/>
        <dbReference type="ChEBI" id="CHEBI:15377"/>
        <dbReference type="ChEBI" id="CHEBI:15378"/>
        <dbReference type="ChEBI" id="CHEBI:30823"/>
        <dbReference type="ChEBI" id="CHEBI:57287"/>
        <dbReference type="ChEBI" id="CHEBI:57387"/>
    </reaction>
    <physiologicalReaction direction="left-to-right" evidence="14">
        <dbReference type="Rhea" id="RHEA:40140"/>
    </physiologicalReaction>
</comment>
<evidence type="ECO:0000256" key="11">
    <source>
        <dbReference type="ARBA" id="ARBA00023136"/>
    </source>
</evidence>
<keyword evidence="6" id="KW-0053">Apoptosis</keyword>
<evidence type="ECO:0000256" key="5">
    <source>
        <dbReference type="ARBA" id="ARBA00022490"/>
    </source>
</evidence>
<dbReference type="InterPro" id="IPR006683">
    <property type="entry name" value="Thioestr_dom"/>
</dbReference>
<keyword evidence="4" id="KW-1003">Cell membrane</keyword>
<evidence type="ECO:0000256" key="13">
    <source>
        <dbReference type="ARBA" id="ARBA00035852"/>
    </source>
</evidence>
<dbReference type="Pfam" id="PF03061">
    <property type="entry name" value="4HBT"/>
    <property type="match status" value="1"/>
</dbReference>
<keyword evidence="27" id="KW-1185">Reference proteome</keyword>
<keyword evidence="7" id="KW-0378">Hydrolase</keyword>
<evidence type="ECO:0000256" key="19">
    <source>
        <dbReference type="ARBA" id="ARBA00047588"/>
    </source>
</evidence>
<dbReference type="SUPFAM" id="SSF54637">
    <property type="entry name" value="Thioesterase/thiol ester dehydrase-isomerase"/>
    <property type="match status" value="1"/>
</dbReference>
<sequence length="208" mass="22453">MSEVSTGHADSRPYGRLADTPEPAGGADYERLAANLRHLLDAVGGARLPNPLVSRVADQLAELGAQLAPFAVAESERVAGRRFDLPGRGQTMVPVLHWDEADAHHGRCRLTFGRHYLGGGGAAHGGAVPLVFDEALSAVANRDRPMARTAYLHVDYRAIVPIDTELWVDVEVDRVEGRKCYLRGGLHHGDVLCAQAEALFVELRPGQP</sequence>
<evidence type="ECO:0000313" key="27">
    <source>
        <dbReference type="Proteomes" id="UP001201873"/>
    </source>
</evidence>
<evidence type="ECO:0000256" key="18">
    <source>
        <dbReference type="ARBA" id="ARBA00043210"/>
    </source>
</evidence>
<comment type="subcellular location">
    <subcellularLocation>
        <location evidence="3">Cell projection</location>
        <location evidence="3">Ruffle membrane</location>
    </subcellularLocation>
    <subcellularLocation>
        <location evidence="2">Cytoplasm</location>
    </subcellularLocation>
    <subcellularLocation>
        <location evidence="1">Membrane</location>
        <topology evidence="1">Peripheral membrane protein</topology>
    </subcellularLocation>
</comment>
<evidence type="ECO:0000256" key="1">
    <source>
        <dbReference type="ARBA" id="ARBA00004170"/>
    </source>
</evidence>
<evidence type="ECO:0000256" key="4">
    <source>
        <dbReference type="ARBA" id="ARBA00022475"/>
    </source>
</evidence>
<evidence type="ECO:0000256" key="15">
    <source>
        <dbReference type="ARBA" id="ARBA00038456"/>
    </source>
</evidence>
<reference evidence="26 27" key="1">
    <citation type="submission" date="2022-04" db="EMBL/GenBank/DDBJ databases">
        <title>Genome diversity in the genus Frankia.</title>
        <authorList>
            <person name="Carlos-Shanley C."/>
            <person name="Hahn D."/>
        </authorList>
    </citation>
    <scope>NUCLEOTIDE SEQUENCE [LARGE SCALE GENOMIC DNA]</scope>
    <source>
        <strain evidence="26 27">Ag45/Mut15</strain>
    </source>
</reference>
<gene>
    <name evidence="26" type="ORF">MXD59_20930</name>
</gene>
<evidence type="ECO:0000256" key="17">
    <source>
        <dbReference type="ARBA" id="ARBA00040123"/>
    </source>
</evidence>
<keyword evidence="5" id="KW-0963">Cytoplasm</keyword>
<evidence type="ECO:0000256" key="14">
    <source>
        <dbReference type="ARBA" id="ARBA00037002"/>
    </source>
</evidence>
<dbReference type="Proteomes" id="UP001201873">
    <property type="component" value="Unassembled WGS sequence"/>
</dbReference>
<keyword evidence="10" id="KW-0443">Lipid metabolism</keyword>
<comment type="similarity">
    <text evidence="15">Belongs to the THEM4/THEM5 thioesterase family.</text>
</comment>
<comment type="catalytic activity">
    <reaction evidence="19">
        <text>octanoyl-CoA + H2O = octanoate + CoA + H(+)</text>
        <dbReference type="Rhea" id="RHEA:30143"/>
        <dbReference type="ChEBI" id="CHEBI:15377"/>
        <dbReference type="ChEBI" id="CHEBI:15378"/>
        <dbReference type="ChEBI" id="CHEBI:25646"/>
        <dbReference type="ChEBI" id="CHEBI:57287"/>
        <dbReference type="ChEBI" id="CHEBI:57386"/>
    </reaction>
    <physiologicalReaction direction="left-to-right" evidence="19">
        <dbReference type="Rhea" id="RHEA:30144"/>
    </physiologicalReaction>
</comment>
<evidence type="ECO:0000256" key="24">
    <source>
        <dbReference type="SAM" id="MobiDB-lite"/>
    </source>
</evidence>
<evidence type="ECO:0000256" key="3">
    <source>
        <dbReference type="ARBA" id="ARBA00004632"/>
    </source>
</evidence>
<evidence type="ECO:0000256" key="2">
    <source>
        <dbReference type="ARBA" id="ARBA00004496"/>
    </source>
</evidence>
<evidence type="ECO:0000256" key="20">
    <source>
        <dbReference type="ARBA" id="ARBA00047734"/>
    </source>
</evidence>
<evidence type="ECO:0000256" key="12">
    <source>
        <dbReference type="ARBA" id="ARBA00023273"/>
    </source>
</evidence>
<dbReference type="CDD" id="cd03440">
    <property type="entry name" value="hot_dog"/>
    <property type="match status" value="1"/>
</dbReference>
<comment type="caution">
    <text evidence="26">The sequence shown here is derived from an EMBL/GenBank/DDBJ whole genome shotgun (WGS) entry which is preliminary data.</text>
</comment>
<evidence type="ECO:0000256" key="16">
    <source>
        <dbReference type="ARBA" id="ARBA00038848"/>
    </source>
</evidence>